<evidence type="ECO:0000256" key="1">
    <source>
        <dbReference type="SAM" id="SignalP"/>
    </source>
</evidence>
<dbReference type="OrthoDB" id="7869034at2759"/>
<keyword evidence="1" id="KW-0732">Signal</keyword>
<gene>
    <name evidence="3" type="primary">LOC111597194</name>
</gene>
<evidence type="ECO:0000313" key="3">
    <source>
        <dbReference type="RefSeq" id="XP_023167532.1"/>
    </source>
</evidence>
<dbReference type="KEGG" id="dhe:111597194"/>
<dbReference type="OMA" id="ASPFWKK"/>
<name>A0A6J1LJT2_DROHY</name>
<feature type="signal peptide" evidence="1">
    <location>
        <begin position="1"/>
        <end position="16"/>
    </location>
</feature>
<dbReference type="AlphaFoldDB" id="A0A6J1LJT2"/>
<dbReference type="RefSeq" id="XP_023167532.1">
    <property type="nucleotide sequence ID" value="XM_023311764.2"/>
</dbReference>
<protein>
    <submittedName>
        <fullName evidence="3">Larval/pupal cuticle protein H1C-like</fullName>
    </submittedName>
</protein>
<dbReference type="GeneID" id="111597194"/>
<evidence type="ECO:0000313" key="2">
    <source>
        <dbReference type="Proteomes" id="UP000504633"/>
    </source>
</evidence>
<organism evidence="2 3">
    <name type="scientific">Drosophila hydei</name>
    <name type="common">Fruit fly</name>
    <dbReference type="NCBI Taxonomy" id="7224"/>
    <lineage>
        <taxon>Eukaryota</taxon>
        <taxon>Metazoa</taxon>
        <taxon>Ecdysozoa</taxon>
        <taxon>Arthropoda</taxon>
        <taxon>Hexapoda</taxon>
        <taxon>Insecta</taxon>
        <taxon>Pterygota</taxon>
        <taxon>Neoptera</taxon>
        <taxon>Endopterygota</taxon>
        <taxon>Diptera</taxon>
        <taxon>Brachycera</taxon>
        <taxon>Muscomorpha</taxon>
        <taxon>Ephydroidea</taxon>
        <taxon>Drosophilidae</taxon>
        <taxon>Drosophila</taxon>
    </lineage>
</organism>
<keyword evidence="2" id="KW-1185">Reference proteome</keyword>
<proteinExistence type="predicted"/>
<accession>A0A6J1LJT2</accession>
<sequence length="86" mass="8927">MKFLICLALCIVSAQAGLLTAPVTRYAAVAPIATYSAVAPITTYSAVAPVRYSSYAAAAVVPVYRTPVTTYAAAPAAVYASPLWKK</sequence>
<dbReference type="Proteomes" id="UP000504633">
    <property type="component" value="Unplaced"/>
</dbReference>
<feature type="chain" id="PRO_5026893303" evidence="1">
    <location>
        <begin position="17"/>
        <end position="86"/>
    </location>
</feature>
<reference evidence="3" key="1">
    <citation type="submission" date="2025-08" db="UniProtKB">
        <authorList>
            <consortium name="RefSeq"/>
        </authorList>
    </citation>
    <scope>IDENTIFICATION</scope>
    <source>
        <strain evidence="3">15085-1641.00</strain>
        <tissue evidence="3">Whole body</tissue>
    </source>
</reference>